<gene>
    <name evidence="3" type="ORF">FCG67_17990</name>
</gene>
<evidence type="ECO:0000313" key="4">
    <source>
        <dbReference type="Proteomes" id="UP000305109"/>
    </source>
</evidence>
<accession>A0ABY2RG65</accession>
<evidence type="ECO:0000313" key="3">
    <source>
        <dbReference type="EMBL" id="TJZ75920.1"/>
    </source>
</evidence>
<feature type="domain" description="DUF305" evidence="2">
    <location>
        <begin position="45"/>
        <end position="215"/>
    </location>
</feature>
<dbReference type="InterPro" id="IPR005183">
    <property type="entry name" value="DUF305_CopM-like"/>
</dbReference>
<feature type="region of interest" description="Disordered" evidence="1">
    <location>
        <begin position="117"/>
        <end position="138"/>
    </location>
</feature>
<keyword evidence="4" id="KW-1185">Reference proteome</keyword>
<dbReference type="Gene3D" id="1.20.1260.10">
    <property type="match status" value="1"/>
</dbReference>
<evidence type="ECO:0000256" key="1">
    <source>
        <dbReference type="SAM" id="MobiDB-lite"/>
    </source>
</evidence>
<dbReference type="InterPro" id="IPR012347">
    <property type="entry name" value="Ferritin-like"/>
</dbReference>
<protein>
    <submittedName>
        <fullName evidence="3">DUF305 domain-containing protein</fullName>
    </submittedName>
</protein>
<dbReference type="EMBL" id="SUMD01000009">
    <property type="protein sequence ID" value="TJZ75920.1"/>
    <property type="molecule type" value="Genomic_DNA"/>
</dbReference>
<reference evidence="3 4" key="1">
    <citation type="submission" date="2019-04" db="EMBL/GenBank/DDBJ databases">
        <title>Rhodococcus oryzae sp. nov., a novel actinomycete isolated from rhizosphere soil of rice (Oryza sativa L.).</title>
        <authorList>
            <person name="Li C."/>
        </authorList>
    </citation>
    <scope>NUCLEOTIDE SEQUENCE [LARGE SCALE GENOMIC DNA]</scope>
    <source>
        <strain evidence="3 4">NEAU-CX67</strain>
    </source>
</reference>
<sequence length="224" mass="23353">MTKATWIRFAALGAAALLFLALGAALRPLVIDEPQVATTVLNDTEIGFIQDMAGHHQQALMMVQRLDPGVDPGVARLAEQIGDAQRIEVGTLMGWLRLAGVTAANPVPMAWMGADHETGGAHARHAASPPASPPADPSAALMPGMATTAELDALAAARGRDAETLFLQLMQRHHLGGIAMAQAADHLLDDGPVKQTARSMILEQGSETGLMTALLEQRGAGPLG</sequence>
<comment type="caution">
    <text evidence="3">The sequence shown here is derived from an EMBL/GenBank/DDBJ whole genome shotgun (WGS) entry which is preliminary data.</text>
</comment>
<dbReference type="PANTHER" id="PTHR36933">
    <property type="entry name" value="SLL0788 PROTEIN"/>
    <property type="match status" value="1"/>
</dbReference>
<evidence type="ECO:0000259" key="2">
    <source>
        <dbReference type="Pfam" id="PF03713"/>
    </source>
</evidence>
<dbReference type="RefSeq" id="WP_136911070.1">
    <property type="nucleotide sequence ID" value="NZ_SUMD01000009.1"/>
</dbReference>
<organism evidence="3 4">
    <name type="scientific">Rhodococcus oryzae</name>
    <dbReference type="NCBI Taxonomy" id="2571143"/>
    <lineage>
        <taxon>Bacteria</taxon>
        <taxon>Bacillati</taxon>
        <taxon>Actinomycetota</taxon>
        <taxon>Actinomycetes</taxon>
        <taxon>Mycobacteriales</taxon>
        <taxon>Nocardiaceae</taxon>
        <taxon>Rhodococcus</taxon>
    </lineage>
</organism>
<dbReference type="PANTHER" id="PTHR36933:SF1">
    <property type="entry name" value="SLL0788 PROTEIN"/>
    <property type="match status" value="1"/>
</dbReference>
<dbReference type="Pfam" id="PF03713">
    <property type="entry name" value="DUF305"/>
    <property type="match status" value="1"/>
</dbReference>
<name>A0ABY2RG65_9NOCA</name>
<dbReference type="Proteomes" id="UP000305109">
    <property type="component" value="Unassembled WGS sequence"/>
</dbReference>
<proteinExistence type="predicted"/>